<dbReference type="InterPro" id="IPR036097">
    <property type="entry name" value="HisK_dim/P_sf"/>
</dbReference>
<dbReference type="PRINTS" id="PR00344">
    <property type="entry name" value="BCTRLSENSOR"/>
</dbReference>
<evidence type="ECO:0000256" key="12">
    <source>
        <dbReference type="ARBA" id="ARBA00023012"/>
    </source>
</evidence>
<evidence type="ECO:0000256" key="4">
    <source>
        <dbReference type="ARBA" id="ARBA00021495"/>
    </source>
</evidence>
<evidence type="ECO:0000259" key="15">
    <source>
        <dbReference type="PROSITE" id="PS50109"/>
    </source>
</evidence>
<dbReference type="InterPro" id="IPR004105">
    <property type="entry name" value="CheA-like_dim"/>
</dbReference>
<dbReference type="InterPro" id="IPR037006">
    <property type="entry name" value="CheA-like_homodim_sf"/>
</dbReference>
<comment type="subcellular location">
    <subcellularLocation>
        <location evidence="2">Cytoplasm</location>
    </subcellularLocation>
</comment>
<organism evidence="18">
    <name type="scientific">Vecturithrix granuli</name>
    <dbReference type="NCBI Taxonomy" id="1499967"/>
    <lineage>
        <taxon>Bacteria</taxon>
        <taxon>Candidatus Moduliflexota</taxon>
        <taxon>Candidatus Vecturitrichia</taxon>
        <taxon>Candidatus Vecturitrichales</taxon>
        <taxon>Candidatus Vecturitrichaceae</taxon>
        <taxon>Candidatus Vecturithrix</taxon>
    </lineage>
</organism>
<feature type="domain" description="Histidine kinase" evidence="15">
    <location>
        <begin position="628"/>
        <end position="858"/>
    </location>
</feature>
<dbReference type="InterPro" id="IPR051315">
    <property type="entry name" value="Bact_Chemotaxis_CheA"/>
</dbReference>
<dbReference type="Proteomes" id="UP000030661">
    <property type="component" value="Unassembled WGS sequence"/>
</dbReference>
<dbReference type="HOGENOM" id="CLU_000650_3_7_0"/>
<dbReference type="GO" id="GO:0000155">
    <property type="term" value="F:phosphorelay sensor kinase activity"/>
    <property type="evidence" value="ECO:0007669"/>
    <property type="project" value="InterPro"/>
</dbReference>
<evidence type="ECO:0000259" key="16">
    <source>
        <dbReference type="PROSITE" id="PS50851"/>
    </source>
</evidence>
<dbReference type="PANTHER" id="PTHR43395">
    <property type="entry name" value="SENSOR HISTIDINE KINASE CHEA"/>
    <property type="match status" value="1"/>
</dbReference>
<dbReference type="Gene3D" id="2.30.30.40">
    <property type="entry name" value="SH3 Domains"/>
    <property type="match status" value="1"/>
</dbReference>
<evidence type="ECO:0000256" key="8">
    <source>
        <dbReference type="ARBA" id="ARBA00022679"/>
    </source>
</evidence>
<keyword evidence="6" id="KW-0145">Chemotaxis</keyword>
<accession>A0A081BY92</accession>
<dbReference type="InterPro" id="IPR008207">
    <property type="entry name" value="Sig_transdc_His_kin_Hpt_dom"/>
</dbReference>
<dbReference type="STRING" id="1499967.U27_04262"/>
<dbReference type="EMBL" id="DF820465">
    <property type="protein sequence ID" value="GAK57297.1"/>
    <property type="molecule type" value="Genomic_DNA"/>
</dbReference>
<dbReference type="InterPro" id="IPR010808">
    <property type="entry name" value="CheA_P2-bd"/>
</dbReference>
<dbReference type="AlphaFoldDB" id="A0A081BY92"/>
<comment type="catalytic activity">
    <reaction evidence="1">
        <text>ATP + protein L-histidine = ADP + protein N-phospho-L-histidine.</text>
        <dbReference type="EC" id="2.7.13.3"/>
    </reaction>
</comment>
<evidence type="ECO:0000259" key="17">
    <source>
        <dbReference type="PROSITE" id="PS50894"/>
    </source>
</evidence>
<dbReference type="PROSITE" id="PS50851">
    <property type="entry name" value="CHEW"/>
    <property type="match status" value="1"/>
</dbReference>
<keyword evidence="7 14" id="KW-0597">Phosphoprotein</keyword>
<keyword evidence="9" id="KW-0547">Nucleotide-binding</keyword>
<dbReference type="PROSITE" id="PS50109">
    <property type="entry name" value="HIS_KIN"/>
    <property type="match status" value="1"/>
</dbReference>
<comment type="function">
    <text evidence="13">Involved in the transmission of sensory signals from the chemoreceptors to the flagellar motors. CheA is autophosphorylated; it can transfer its phosphate group to either CheB or CheY.</text>
</comment>
<dbReference type="InterPro" id="IPR036890">
    <property type="entry name" value="HATPase_C_sf"/>
</dbReference>
<dbReference type="CDD" id="cd01008">
    <property type="entry name" value="PBP2_NrtA_SsuA_CpmA_like"/>
    <property type="match status" value="1"/>
</dbReference>
<dbReference type="Pfam" id="PF02518">
    <property type="entry name" value="HATPase_c"/>
    <property type="match status" value="1"/>
</dbReference>
<gene>
    <name evidence="18" type="ORF">U27_04262</name>
</gene>
<protein>
    <recommendedName>
        <fullName evidence="4">Chemotaxis protein CheA</fullName>
        <ecNumber evidence="3">2.7.13.3</ecNumber>
    </recommendedName>
</protein>
<dbReference type="Gene3D" id="3.40.190.10">
    <property type="entry name" value="Periplasmic binding protein-like II"/>
    <property type="match status" value="2"/>
</dbReference>
<evidence type="ECO:0000256" key="10">
    <source>
        <dbReference type="ARBA" id="ARBA00022777"/>
    </source>
</evidence>
<dbReference type="Pfam" id="PF02895">
    <property type="entry name" value="H-kinase_dim"/>
    <property type="match status" value="1"/>
</dbReference>
<dbReference type="FunFam" id="3.30.565.10:FF:000016">
    <property type="entry name" value="Chemotaxis protein CheA, putative"/>
    <property type="match status" value="1"/>
</dbReference>
<dbReference type="InterPro" id="IPR036641">
    <property type="entry name" value="HPT_dom_sf"/>
</dbReference>
<dbReference type="InterPro" id="IPR037052">
    <property type="entry name" value="CheA-like_P2_sf"/>
</dbReference>
<dbReference type="Gene3D" id="1.10.287.560">
    <property type="entry name" value="Histidine kinase CheA-like, homodimeric domain"/>
    <property type="match status" value="1"/>
</dbReference>
<dbReference type="SUPFAM" id="SSF53850">
    <property type="entry name" value="Periplasmic binding protein-like II"/>
    <property type="match status" value="1"/>
</dbReference>
<dbReference type="GO" id="GO:0006935">
    <property type="term" value="P:chemotaxis"/>
    <property type="evidence" value="ECO:0007669"/>
    <property type="project" value="UniProtKB-KW"/>
</dbReference>
<dbReference type="SMART" id="SM00260">
    <property type="entry name" value="CheW"/>
    <property type="match status" value="1"/>
</dbReference>
<dbReference type="GO" id="GO:0005737">
    <property type="term" value="C:cytoplasm"/>
    <property type="evidence" value="ECO:0007669"/>
    <property type="project" value="UniProtKB-SubCell"/>
</dbReference>
<evidence type="ECO:0000313" key="18">
    <source>
        <dbReference type="EMBL" id="GAK57297.1"/>
    </source>
</evidence>
<dbReference type="InterPro" id="IPR005467">
    <property type="entry name" value="His_kinase_dom"/>
</dbReference>
<evidence type="ECO:0000256" key="9">
    <source>
        <dbReference type="ARBA" id="ARBA00022741"/>
    </source>
</evidence>
<dbReference type="SUPFAM" id="SSF47384">
    <property type="entry name" value="Homodimeric domain of signal transducing histidine kinase"/>
    <property type="match status" value="1"/>
</dbReference>
<dbReference type="InterPro" id="IPR004358">
    <property type="entry name" value="Sig_transdc_His_kin-like_C"/>
</dbReference>
<dbReference type="InterPro" id="IPR035891">
    <property type="entry name" value="CheY-binding_CheA"/>
</dbReference>
<keyword evidence="11" id="KW-0067">ATP-binding</keyword>
<evidence type="ECO:0000256" key="2">
    <source>
        <dbReference type="ARBA" id="ARBA00004496"/>
    </source>
</evidence>
<dbReference type="Gene3D" id="3.30.565.10">
    <property type="entry name" value="Histidine kinase-like ATPase, C-terminal domain"/>
    <property type="match status" value="1"/>
</dbReference>
<evidence type="ECO:0000256" key="6">
    <source>
        <dbReference type="ARBA" id="ARBA00022500"/>
    </source>
</evidence>
<evidence type="ECO:0000256" key="11">
    <source>
        <dbReference type="ARBA" id="ARBA00022840"/>
    </source>
</evidence>
<dbReference type="SUPFAM" id="SSF50341">
    <property type="entry name" value="CheW-like"/>
    <property type="match status" value="1"/>
</dbReference>
<reference evidence="18" key="1">
    <citation type="journal article" date="2015" name="PeerJ">
        <title>First genomic representation of candidate bacterial phylum KSB3 points to enhanced environmental sensing as a trigger of wastewater bulking.</title>
        <authorList>
            <person name="Sekiguchi Y."/>
            <person name="Ohashi A."/>
            <person name="Parks D.H."/>
            <person name="Yamauchi T."/>
            <person name="Tyson G.W."/>
            <person name="Hugenholtz P."/>
        </authorList>
    </citation>
    <scope>NUCLEOTIDE SEQUENCE [LARGE SCALE GENOMIC DNA]</scope>
</reference>
<dbReference type="InterPro" id="IPR002545">
    <property type="entry name" value="CheW-lke_dom"/>
</dbReference>
<dbReference type="InterPro" id="IPR003594">
    <property type="entry name" value="HATPase_dom"/>
</dbReference>
<keyword evidence="8" id="KW-0808">Transferase</keyword>
<evidence type="ECO:0000256" key="5">
    <source>
        <dbReference type="ARBA" id="ARBA00022490"/>
    </source>
</evidence>
<feature type="domain" description="HPt" evidence="17">
    <location>
        <begin position="323"/>
        <end position="428"/>
    </location>
</feature>
<dbReference type="EC" id="2.7.13.3" evidence="3"/>
<dbReference type="Pfam" id="PF09084">
    <property type="entry name" value="NMT1"/>
    <property type="match status" value="1"/>
</dbReference>
<keyword evidence="19" id="KW-1185">Reference proteome</keyword>
<sequence length="995" mass="110800">MPSETPELTKIELYGVSDPNISGQLILAKEKGFFQDEGLDVSYRLLSSGTIMPEEIMNAPKKPFAFTQTPITTLVLQEKGLDVKIVAPLADISGTQQIVVHQHAGIHKPQDLQGKRIGMAKGAAVYIAIQAMAKEFGIDLTTVEFVHLLPAQQLEAMEKGEVDAIACWEPWTSKAQAIGGKFWFSGARSEIPDNEGDINWLVDQSVLMTFRENLEKYPHTVQAVIRAFCKATQFINQHLDQAADILAHPLALKKEELEQILSLNKYSMTMDNLFKIGLLSFRELLFHNGVISSQPLETDLYSSEFLKQVDPELVLIEEETVEEDEELQEYLTIFFDEVDDILRKLDNDAVALENAPQEKAKLKAITGAFHTLKGNAGFLGFEKITTASKQIEGYLKKQLLEEELEVPKPVISLIFYAIEMLKTLVKDYKAMRSSSFDISGLQQRISQLSPELEQKIEVPVPRGGIELSGYEALKLREAKKKGKSIYQLDIQFDAEWKMKSAGAFIIVRKLGVNGEVVKVAPPLSSKEFKAAEVFKILYTTDTDKTEILNAVNVAVVVSSVNLSVFTLPEILVVQKEDSEYLEEFATGEEAFTFGAKTKSRTLRVDYKKLDDIVNIIGELIIGGSTLARGLNEVRESINGVQTSVKLLDQLQKTSANIRKNLLNLQENVMEVRMTPIDVVFRKFPKIVRDLALKSGKDVKLQVRGEETDLDKTLVDVIDEPLLYLIKNTIDHSIEPPMVREQLGKPKKGTIELISFREGNQIVIMVKDDGRGLDLEKMKRHAFESGIITAERVQKLSKAETFNLLFLDSSGRLSADGLAGESSGMMIVRQTVENLNGSVELDSRLGEGTIFTIKLPLTLAIIQAMVFEVGKRTFAIPLSNVVEAIRIRPDQISVVGNREVFELRSEVVNLLRPYDILGIPQPPSSNKKLSVIVVHSSDRKLVGILADQLLEKEELVIKSLDNKIMRSDITSSASKLGDGKVVLILDVPALIQRAFG</sequence>
<dbReference type="SMART" id="SM01231">
    <property type="entry name" value="H-kinase_dim"/>
    <property type="match status" value="1"/>
</dbReference>
<feature type="domain" description="CheW-like" evidence="16">
    <location>
        <begin position="860"/>
        <end position="995"/>
    </location>
</feature>
<dbReference type="Pfam" id="PF01627">
    <property type="entry name" value="Hpt"/>
    <property type="match status" value="1"/>
</dbReference>
<dbReference type="Gene3D" id="1.20.120.160">
    <property type="entry name" value="HPT domain"/>
    <property type="match status" value="1"/>
</dbReference>
<dbReference type="Gene3D" id="3.30.70.1110">
    <property type="entry name" value="Histidine kinase CheA-like, P2 response regulator-binding domain"/>
    <property type="match status" value="1"/>
</dbReference>
<evidence type="ECO:0000256" key="1">
    <source>
        <dbReference type="ARBA" id="ARBA00000085"/>
    </source>
</evidence>
<name>A0A081BY92_VECG1</name>
<evidence type="ECO:0000256" key="13">
    <source>
        <dbReference type="ARBA" id="ARBA00035100"/>
    </source>
</evidence>
<evidence type="ECO:0000256" key="3">
    <source>
        <dbReference type="ARBA" id="ARBA00012438"/>
    </source>
</evidence>
<dbReference type="InterPro" id="IPR036061">
    <property type="entry name" value="CheW-like_dom_sf"/>
</dbReference>
<dbReference type="CDD" id="cd00731">
    <property type="entry name" value="CheA_reg"/>
    <property type="match status" value="1"/>
</dbReference>
<dbReference type="SMART" id="SM00073">
    <property type="entry name" value="HPT"/>
    <property type="match status" value="1"/>
</dbReference>
<dbReference type="SUPFAM" id="SSF55052">
    <property type="entry name" value="CheY-binding domain of CheA"/>
    <property type="match status" value="1"/>
</dbReference>
<feature type="modified residue" description="Phosphohistidine" evidence="14">
    <location>
        <position position="370"/>
    </location>
</feature>
<dbReference type="Pfam" id="PF07194">
    <property type="entry name" value="P2"/>
    <property type="match status" value="1"/>
</dbReference>
<keyword evidence="12" id="KW-0902">Two-component regulatory system</keyword>
<dbReference type="SMART" id="SM00387">
    <property type="entry name" value="HATPase_c"/>
    <property type="match status" value="1"/>
</dbReference>
<evidence type="ECO:0000256" key="7">
    <source>
        <dbReference type="ARBA" id="ARBA00022553"/>
    </source>
</evidence>
<dbReference type="eggNOG" id="COG0715">
    <property type="taxonomic scope" value="Bacteria"/>
</dbReference>
<dbReference type="PROSITE" id="PS50894">
    <property type="entry name" value="HPT"/>
    <property type="match status" value="1"/>
</dbReference>
<evidence type="ECO:0000256" key="14">
    <source>
        <dbReference type="PROSITE-ProRule" id="PRU00110"/>
    </source>
</evidence>
<dbReference type="GO" id="GO:0005524">
    <property type="term" value="F:ATP binding"/>
    <property type="evidence" value="ECO:0007669"/>
    <property type="project" value="UniProtKB-KW"/>
</dbReference>
<dbReference type="Pfam" id="PF01584">
    <property type="entry name" value="CheW"/>
    <property type="match status" value="1"/>
</dbReference>
<dbReference type="SUPFAM" id="SSF55874">
    <property type="entry name" value="ATPase domain of HSP90 chaperone/DNA topoisomerase II/histidine kinase"/>
    <property type="match status" value="1"/>
</dbReference>
<evidence type="ECO:0000313" key="19">
    <source>
        <dbReference type="Proteomes" id="UP000030661"/>
    </source>
</evidence>
<dbReference type="InterPro" id="IPR015168">
    <property type="entry name" value="SsuA/THI5"/>
</dbReference>
<proteinExistence type="predicted"/>
<dbReference type="SUPFAM" id="SSF47226">
    <property type="entry name" value="Histidine-containing phosphotransfer domain, HPT domain"/>
    <property type="match status" value="1"/>
</dbReference>
<dbReference type="eggNOG" id="COG0643">
    <property type="taxonomic scope" value="Bacteria"/>
</dbReference>
<keyword evidence="5" id="KW-0963">Cytoplasm</keyword>
<keyword evidence="10 18" id="KW-0418">Kinase</keyword>
<dbReference type="PANTHER" id="PTHR43395:SF10">
    <property type="entry name" value="CHEMOTAXIS PROTEIN CHEA"/>
    <property type="match status" value="1"/>
</dbReference>